<dbReference type="Gene3D" id="1.10.472.10">
    <property type="entry name" value="Cyclin-like"/>
    <property type="match status" value="4"/>
</dbReference>
<dbReference type="InterPro" id="IPR004367">
    <property type="entry name" value="Cyclin_C-dom"/>
</dbReference>
<keyword evidence="7" id="KW-1185">Reference proteome</keyword>
<evidence type="ECO:0000313" key="7">
    <source>
        <dbReference type="Proteomes" id="UP001318860"/>
    </source>
</evidence>
<sequence length="297" mass="34061">MESLLCNEVWLMSPDVDDECNAKGHVASNSLFNSTKEDCEEALGIFLGKEARYMPEQGYMDLVKTNDFIHNARFKSINWLIKSQRRLDLSLGTVFLAVNYLDRFISLTQCQVENVDNFFAPNLIQRMELTVLKALGWRMDSVTPFCYVCLLIRRIDALNKTQLVDDFTKRVTELLLTALLDPEFLKFQQCVMAVSAVRCVFEDLFSSTNNASIAHLDAVIPEDQKDDLINCQRIMGKLVCGNCWHGPSSPVTVLKLEWFSFYNYPLDHLSFLKTPGINIDLRSSGRKRKREELEFGM</sequence>
<dbReference type="Pfam" id="PF00134">
    <property type="entry name" value="Cyclin_N"/>
    <property type="match status" value="1"/>
</dbReference>
<proteinExistence type="predicted"/>
<dbReference type="EMBL" id="JABTTQ020000010">
    <property type="protein sequence ID" value="KAK6146899.1"/>
    <property type="molecule type" value="Genomic_DNA"/>
</dbReference>
<feature type="domain" description="Cyclin C-terminal" evidence="5">
    <location>
        <begin position="142"/>
        <end position="239"/>
    </location>
</feature>
<evidence type="ECO:0000313" key="6">
    <source>
        <dbReference type="EMBL" id="KAK6146899.1"/>
    </source>
</evidence>
<dbReference type="SUPFAM" id="SSF47954">
    <property type="entry name" value="Cyclin-like"/>
    <property type="match status" value="1"/>
</dbReference>
<organism evidence="6 7">
    <name type="scientific">Rehmannia glutinosa</name>
    <name type="common">Chinese foxglove</name>
    <dbReference type="NCBI Taxonomy" id="99300"/>
    <lineage>
        <taxon>Eukaryota</taxon>
        <taxon>Viridiplantae</taxon>
        <taxon>Streptophyta</taxon>
        <taxon>Embryophyta</taxon>
        <taxon>Tracheophyta</taxon>
        <taxon>Spermatophyta</taxon>
        <taxon>Magnoliopsida</taxon>
        <taxon>eudicotyledons</taxon>
        <taxon>Gunneridae</taxon>
        <taxon>Pentapetalae</taxon>
        <taxon>asterids</taxon>
        <taxon>lamiids</taxon>
        <taxon>Lamiales</taxon>
        <taxon>Orobanchaceae</taxon>
        <taxon>Rehmannieae</taxon>
        <taxon>Rehmannia</taxon>
    </lineage>
</organism>
<keyword evidence="3" id="KW-0131">Cell cycle</keyword>
<keyword evidence="1" id="KW-0132">Cell division</keyword>
<accession>A0ABR0WLC3</accession>
<reference evidence="6 7" key="1">
    <citation type="journal article" date="2021" name="Comput. Struct. Biotechnol. J.">
        <title>De novo genome assembly of the potent medicinal plant Rehmannia glutinosa using nanopore technology.</title>
        <authorList>
            <person name="Ma L."/>
            <person name="Dong C."/>
            <person name="Song C."/>
            <person name="Wang X."/>
            <person name="Zheng X."/>
            <person name="Niu Y."/>
            <person name="Chen S."/>
            <person name="Feng W."/>
        </authorList>
    </citation>
    <scope>NUCLEOTIDE SEQUENCE [LARGE SCALE GENOMIC DNA]</scope>
    <source>
        <strain evidence="6">DH-2019</strain>
    </source>
</reference>
<gene>
    <name evidence="6" type="ORF">DH2020_017811</name>
</gene>
<dbReference type="CDD" id="cd20544">
    <property type="entry name" value="CYCLIN_AtCycD-like_rpt2"/>
    <property type="match status" value="1"/>
</dbReference>
<dbReference type="Proteomes" id="UP001318860">
    <property type="component" value="Unassembled WGS sequence"/>
</dbReference>
<evidence type="ECO:0000259" key="5">
    <source>
        <dbReference type="Pfam" id="PF02984"/>
    </source>
</evidence>
<dbReference type="InterPro" id="IPR048258">
    <property type="entry name" value="Cyclins_cyclin-box"/>
</dbReference>
<dbReference type="InterPro" id="IPR036915">
    <property type="entry name" value="Cyclin-like_sf"/>
</dbReference>
<feature type="domain" description="Cyclin N-terminal" evidence="4">
    <location>
        <begin position="46"/>
        <end position="111"/>
    </location>
</feature>
<protein>
    <recommendedName>
        <fullName evidence="8">B-like cyclin</fullName>
    </recommendedName>
</protein>
<dbReference type="PANTHER" id="PTHR10177">
    <property type="entry name" value="CYCLINS"/>
    <property type="match status" value="1"/>
</dbReference>
<comment type="caution">
    <text evidence="6">The sequence shown here is derived from an EMBL/GenBank/DDBJ whole genome shotgun (WGS) entry which is preliminary data.</text>
</comment>
<dbReference type="PROSITE" id="PS00292">
    <property type="entry name" value="CYCLINS"/>
    <property type="match status" value="1"/>
</dbReference>
<evidence type="ECO:0000259" key="4">
    <source>
        <dbReference type="Pfam" id="PF00134"/>
    </source>
</evidence>
<name>A0ABR0WLC3_REHGL</name>
<dbReference type="InterPro" id="IPR006671">
    <property type="entry name" value="Cyclin_N"/>
</dbReference>
<evidence type="ECO:0008006" key="8">
    <source>
        <dbReference type="Google" id="ProtNLM"/>
    </source>
</evidence>
<evidence type="ECO:0000256" key="2">
    <source>
        <dbReference type="ARBA" id="ARBA00023127"/>
    </source>
</evidence>
<dbReference type="InterPro" id="IPR039361">
    <property type="entry name" value="Cyclin"/>
</dbReference>
<keyword evidence="2" id="KW-0195">Cyclin</keyword>
<evidence type="ECO:0000256" key="1">
    <source>
        <dbReference type="ARBA" id="ARBA00022618"/>
    </source>
</evidence>
<dbReference type="Pfam" id="PF02984">
    <property type="entry name" value="Cyclin_C"/>
    <property type="match status" value="1"/>
</dbReference>
<evidence type="ECO:0000256" key="3">
    <source>
        <dbReference type="ARBA" id="ARBA00023306"/>
    </source>
</evidence>